<dbReference type="AlphaFoldDB" id="E1YD81"/>
<dbReference type="NCBIfam" id="NF008102">
    <property type="entry name" value="PRK10847.1"/>
    <property type="match status" value="1"/>
</dbReference>
<feature type="transmembrane region" description="Helical" evidence="7">
    <location>
        <begin position="27"/>
        <end position="49"/>
    </location>
</feature>
<comment type="subcellular location">
    <subcellularLocation>
        <location evidence="1 7">Cell membrane</location>
        <topology evidence="1 7">Multi-pass membrane protein</topology>
    </subcellularLocation>
</comment>
<dbReference type="InterPro" id="IPR032816">
    <property type="entry name" value="VTT_dom"/>
</dbReference>
<keyword evidence="4 7" id="KW-0812">Transmembrane</keyword>
<keyword evidence="5 7" id="KW-1133">Transmembrane helix</keyword>
<feature type="domain" description="VTT" evidence="8">
    <location>
        <begin position="49"/>
        <end position="174"/>
    </location>
</feature>
<keyword evidence="3 7" id="KW-1003">Cell membrane</keyword>
<feature type="transmembrane region" description="Helical" evidence="7">
    <location>
        <begin position="188"/>
        <end position="206"/>
    </location>
</feature>
<evidence type="ECO:0000256" key="7">
    <source>
        <dbReference type="RuleBase" id="RU367016"/>
    </source>
</evidence>
<evidence type="ECO:0000256" key="3">
    <source>
        <dbReference type="ARBA" id="ARBA00022475"/>
    </source>
</evidence>
<evidence type="ECO:0000256" key="5">
    <source>
        <dbReference type="ARBA" id="ARBA00022989"/>
    </source>
</evidence>
<organism evidence="9">
    <name type="scientific">uncultured Desulfobacterium sp</name>
    <dbReference type="NCBI Taxonomy" id="201089"/>
    <lineage>
        <taxon>Bacteria</taxon>
        <taxon>Pseudomonadati</taxon>
        <taxon>Thermodesulfobacteriota</taxon>
        <taxon>Desulfobacteria</taxon>
        <taxon>Desulfobacterales</taxon>
        <taxon>Desulfobacteriaceae</taxon>
        <taxon>Desulfobacterium</taxon>
        <taxon>environmental samples</taxon>
    </lineage>
</organism>
<sequence>MEWLKYIVEFIIHIDVHLGAIVKDYGLWTYLILFLIIFCETGLVVAPILPGDSLLFAAGTFAAIGSLDVFWLFVLLSIAAVAGDTANYRIGCYLGPKTFHGENVRFLNREYLDRTHQFYEKHGGKTIIIARFVPIIRTFAPFVAGIGKMNYWRFIGYNVIGGIGWVAICVFAGYYFGNLPIVKKNFSLVILAIIIISMLPGIIEILKHNYGNRRK</sequence>
<evidence type="ECO:0000259" key="8">
    <source>
        <dbReference type="Pfam" id="PF09335"/>
    </source>
</evidence>
<accession>E1YD81</accession>
<dbReference type="GO" id="GO:0005886">
    <property type="term" value="C:plasma membrane"/>
    <property type="evidence" value="ECO:0007669"/>
    <property type="project" value="UniProtKB-SubCell"/>
</dbReference>
<feature type="transmembrane region" description="Helical" evidence="7">
    <location>
        <begin position="55"/>
        <end position="81"/>
    </location>
</feature>
<name>E1YD81_9BACT</name>
<dbReference type="PANTHER" id="PTHR30353">
    <property type="entry name" value="INNER MEMBRANE PROTEIN DEDA-RELATED"/>
    <property type="match status" value="1"/>
</dbReference>
<keyword evidence="6 7" id="KW-0472">Membrane</keyword>
<evidence type="ECO:0000256" key="4">
    <source>
        <dbReference type="ARBA" id="ARBA00022692"/>
    </source>
</evidence>
<dbReference type="InterPro" id="IPR032818">
    <property type="entry name" value="DedA-like"/>
</dbReference>
<dbReference type="InterPro" id="IPR058127">
    <property type="entry name" value="DedA"/>
</dbReference>
<proteinExistence type="inferred from homology"/>
<comment type="similarity">
    <text evidence="2 7">Belongs to the DedA family.</text>
</comment>
<dbReference type="Pfam" id="PF09335">
    <property type="entry name" value="VTT_dom"/>
    <property type="match status" value="1"/>
</dbReference>
<evidence type="ECO:0000256" key="2">
    <source>
        <dbReference type="ARBA" id="ARBA00010792"/>
    </source>
</evidence>
<feature type="transmembrane region" description="Helical" evidence="7">
    <location>
        <begin position="154"/>
        <end position="176"/>
    </location>
</feature>
<dbReference type="EMBL" id="FR695868">
    <property type="protein sequence ID" value="CBX28525.1"/>
    <property type="molecule type" value="Genomic_DNA"/>
</dbReference>
<protein>
    <submittedName>
        <fullName evidence="9">Protein dedA</fullName>
    </submittedName>
</protein>
<evidence type="ECO:0000313" key="9">
    <source>
        <dbReference type="EMBL" id="CBX28525.1"/>
    </source>
</evidence>
<reference evidence="9" key="1">
    <citation type="journal article" date="2011" name="Environ. Microbiol.">
        <title>Genomic insights into the metabolic potential of the polycyclic aromatic hydrocarbon degrading sulfate-reducing Deltaproteobacterium N47.</title>
        <authorList>
            <person name="Bergmann F."/>
            <person name="Selesi D."/>
            <person name="Weinmaier T."/>
            <person name="Tischler P."/>
            <person name="Rattei T."/>
            <person name="Meckenstock R.U."/>
        </authorList>
    </citation>
    <scope>NUCLEOTIDE SEQUENCE</scope>
</reference>
<evidence type="ECO:0000256" key="1">
    <source>
        <dbReference type="ARBA" id="ARBA00004651"/>
    </source>
</evidence>
<gene>
    <name evidence="9" type="ORF">N47_G38490</name>
</gene>
<dbReference type="PANTHER" id="PTHR30353:SF0">
    <property type="entry name" value="TRANSMEMBRANE PROTEIN"/>
    <property type="match status" value="1"/>
</dbReference>
<evidence type="ECO:0000256" key="6">
    <source>
        <dbReference type="ARBA" id="ARBA00023136"/>
    </source>
</evidence>